<accession>A0ABY4RZ89</accession>
<dbReference type="Proteomes" id="UP001057134">
    <property type="component" value="Chromosome"/>
</dbReference>
<dbReference type="Gene3D" id="3.30.530.20">
    <property type="match status" value="1"/>
</dbReference>
<comment type="similarity">
    <text evidence="1">Belongs to the AHA1 family.</text>
</comment>
<evidence type="ECO:0000259" key="2">
    <source>
        <dbReference type="Pfam" id="PF08327"/>
    </source>
</evidence>
<name>A0ABY4RZ89_9BACL</name>
<gene>
    <name evidence="3" type="ORF">SK3146_06923</name>
</gene>
<dbReference type="InterPro" id="IPR013538">
    <property type="entry name" value="ASHA1/2-like_C"/>
</dbReference>
<evidence type="ECO:0000313" key="4">
    <source>
        <dbReference type="Proteomes" id="UP001057134"/>
    </source>
</evidence>
<reference evidence="3" key="2">
    <citation type="journal article" date="2021" name="J Anim Sci Technol">
        <title>Complete genome sequence of Paenibacillus konkukensis sp. nov. SK3146 as a potential probiotic strain.</title>
        <authorList>
            <person name="Jung H.I."/>
            <person name="Park S."/>
            <person name="Niu K.M."/>
            <person name="Lee S.W."/>
            <person name="Kothari D."/>
            <person name="Yi K.J."/>
            <person name="Kim S.K."/>
        </authorList>
    </citation>
    <scope>NUCLEOTIDE SEQUENCE</scope>
    <source>
        <strain evidence="3">SK3146</strain>
    </source>
</reference>
<dbReference type="InterPro" id="IPR023393">
    <property type="entry name" value="START-like_dom_sf"/>
</dbReference>
<dbReference type="CDD" id="cd07814">
    <property type="entry name" value="SRPBCC_CalC_Aha1-like"/>
    <property type="match status" value="1"/>
</dbReference>
<keyword evidence="4" id="KW-1185">Reference proteome</keyword>
<dbReference type="RefSeq" id="WP_249863064.1">
    <property type="nucleotide sequence ID" value="NZ_CP027059.1"/>
</dbReference>
<feature type="domain" description="Activator of Hsp90 ATPase homologue 1/2-like C-terminal" evidence="2">
    <location>
        <begin position="14"/>
        <end position="132"/>
    </location>
</feature>
<dbReference type="Pfam" id="PF08327">
    <property type="entry name" value="AHSA1"/>
    <property type="match status" value="1"/>
</dbReference>
<reference evidence="3" key="1">
    <citation type="submission" date="2018-02" db="EMBL/GenBank/DDBJ databases">
        <authorList>
            <person name="Kim S.-K."/>
            <person name="Jung H.-I."/>
            <person name="Lee S.-W."/>
        </authorList>
    </citation>
    <scope>NUCLEOTIDE SEQUENCE</scope>
    <source>
        <strain evidence="3">SK3146</strain>
    </source>
</reference>
<protein>
    <recommendedName>
        <fullName evidence="2">Activator of Hsp90 ATPase homologue 1/2-like C-terminal domain-containing protein</fullName>
    </recommendedName>
</protein>
<dbReference type="EMBL" id="CP027059">
    <property type="protein sequence ID" value="UQZ87621.1"/>
    <property type="molecule type" value="Genomic_DNA"/>
</dbReference>
<evidence type="ECO:0000313" key="3">
    <source>
        <dbReference type="EMBL" id="UQZ87621.1"/>
    </source>
</evidence>
<sequence length="177" mass="20599">MNQSYSTFFMVDQSPEEVFAAINNVRGWWSEEIEGTTDELGEFKHHYQDIHRCTIQITELVPGKKVVWHITDNYFNFVKDKNEWKDTDIVFEIDKKDGKTEVRFTHIGLVPEYECYAVCTDSWGIYISGSLRDLITKGKGRPNQSEQITNKHGLGVCPTKQEKHSFVAKLNCNLFIW</sequence>
<organism evidence="3 4">
    <name type="scientific">Paenibacillus konkukensis</name>
    <dbReference type="NCBI Taxonomy" id="2020716"/>
    <lineage>
        <taxon>Bacteria</taxon>
        <taxon>Bacillati</taxon>
        <taxon>Bacillota</taxon>
        <taxon>Bacilli</taxon>
        <taxon>Bacillales</taxon>
        <taxon>Paenibacillaceae</taxon>
        <taxon>Paenibacillus</taxon>
    </lineage>
</organism>
<dbReference type="SUPFAM" id="SSF55961">
    <property type="entry name" value="Bet v1-like"/>
    <property type="match status" value="1"/>
</dbReference>
<evidence type="ECO:0000256" key="1">
    <source>
        <dbReference type="ARBA" id="ARBA00006817"/>
    </source>
</evidence>
<proteinExistence type="inferred from homology"/>